<accession>A0ABN9HUH5</accession>
<proteinExistence type="predicted"/>
<organism evidence="2 3">
    <name type="scientific">Staurois parvus</name>
    <dbReference type="NCBI Taxonomy" id="386267"/>
    <lineage>
        <taxon>Eukaryota</taxon>
        <taxon>Metazoa</taxon>
        <taxon>Chordata</taxon>
        <taxon>Craniata</taxon>
        <taxon>Vertebrata</taxon>
        <taxon>Euteleostomi</taxon>
        <taxon>Amphibia</taxon>
        <taxon>Batrachia</taxon>
        <taxon>Anura</taxon>
        <taxon>Neobatrachia</taxon>
        <taxon>Ranoidea</taxon>
        <taxon>Ranidae</taxon>
        <taxon>Staurois</taxon>
    </lineage>
</organism>
<dbReference type="Proteomes" id="UP001162483">
    <property type="component" value="Unassembled WGS sequence"/>
</dbReference>
<dbReference type="EMBL" id="CATNWA010021813">
    <property type="protein sequence ID" value="CAI9624052.1"/>
    <property type="molecule type" value="Genomic_DNA"/>
</dbReference>
<evidence type="ECO:0000256" key="1">
    <source>
        <dbReference type="SAM" id="MobiDB-lite"/>
    </source>
</evidence>
<evidence type="ECO:0000313" key="3">
    <source>
        <dbReference type="Proteomes" id="UP001162483"/>
    </source>
</evidence>
<reference evidence="2" key="1">
    <citation type="submission" date="2023-05" db="EMBL/GenBank/DDBJ databases">
        <authorList>
            <person name="Stuckert A."/>
        </authorList>
    </citation>
    <scope>NUCLEOTIDE SEQUENCE</scope>
</reference>
<protein>
    <submittedName>
        <fullName evidence="2">Uncharacterized protein</fullName>
    </submittedName>
</protein>
<gene>
    <name evidence="2" type="ORF">SPARVUS_LOCUS16576490</name>
</gene>
<feature type="non-terminal residue" evidence="2">
    <location>
        <position position="100"/>
    </location>
</feature>
<name>A0ABN9HUH5_9NEOB</name>
<evidence type="ECO:0000313" key="2">
    <source>
        <dbReference type="EMBL" id="CAI9624052.1"/>
    </source>
</evidence>
<comment type="caution">
    <text evidence="2">The sequence shown here is derived from an EMBL/GenBank/DDBJ whole genome shotgun (WGS) entry which is preliminary data.</text>
</comment>
<sequence>MRRSAAPSRQLLGNPAKKPCFTPPIKHNSFSNKTTDSLTTLLKPKVDNVPSEVHARTCGVDADSKAVELSVSKDQLCRPAVTAVAKFRPLTGMIGIDSLT</sequence>
<feature type="region of interest" description="Disordered" evidence="1">
    <location>
        <begin position="1"/>
        <end position="32"/>
    </location>
</feature>
<keyword evidence="3" id="KW-1185">Reference proteome</keyword>